<dbReference type="InterPro" id="IPR035959">
    <property type="entry name" value="RutC-like_sf"/>
</dbReference>
<evidence type="ECO:0000313" key="3">
    <source>
        <dbReference type="Proteomes" id="UP000177396"/>
    </source>
</evidence>
<name>A0A1F5YKP2_9BACT</name>
<comment type="similarity">
    <text evidence="1">Belongs to the RutC family.</text>
</comment>
<accession>A0A1F5YKP2</accession>
<dbReference type="EMBL" id="MFJB01000015">
    <property type="protein sequence ID" value="OGG00736.1"/>
    <property type="molecule type" value="Genomic_DNA"/>
</dbReference>
<protein>
    <submittedName>
        <fullName evidence="2">Deaminase</fullName>
    </submittedName>
</protein>
<dbReference type="SUPFAM" id="SSF55298">
    <property type="entry name" value="YjgF-like"/>
    <property type="match status" value="1"/>
</dbReference>
<dbReference type="AlphaFoldDB" id="A0A1F5YKP2"/>
<dbReference type="PROSITE" id="PS01094">
    <property type="entry name" value="UPF0076"/>
    <property type="match status" value="1"/>
</dbReference>
<dbReference type="GO" id="GO:0005829">
    <property type="term" value="C:cytosol"/>
    <property type="evidence" value="ECO:0007669"/>
    <property type="project" value="TreeGrafter"/>
</dbReference>
<proteinExistence type="inferred from homology"/>
<dbReference type="InterPro" id="IPR019897">
    <property type="entry name" value="RidA_CS"/>
</dbReference>
<dbReference type="PANTHER" id="PTHR11803:SF39">
    <property type="entry name" value="2-IMINOBUTANOATE_2-IMINOPROPANOATE DEAMINASE"/>
    <property type="match status" value="1"/>
</dbReference>
<reference evidence="2 3" key="1">
    <citation type="journal article" date="2016" name="Nat. Commun.">
        <title>Thousands of microbial genomes shed light on interconnected biogeochemical processes in an aquifer system.</title>
        <authorList>
            <person name="Anantharaman K."/>
            <person name="Brown C.T."/>
            <person name="Hug L.A."/>
            <person name="Sharon I."/>
            <person name="Castelle C.J."/>
            <person name="Probst A.J."/>
            <person name="Thomas B.C."/>
            <person name="Singh A."/>
            <person name="Wilkins M.J."/>
            <person name="Karaoz U."/>
            <person name="Brodie E.L."/>
            <person name="Williams K.H."/>
            <person name="Hubbard S.S."/>
            <person name="Banfield J.F."/>
        </authorList>
    </citation>
    <scope>NUCLEOTIDE SEQUENCE [LARGE SCALE GENOMIC DNA]</scope>
</reference>
<comment type="caution">
    <text evidence="2">The sequence shown here is derived from an EMBL/GenBank/DDBJ whole genome shotgun (WGS) entry which is preliminary data.</text>
</comment>
<dbReference type="Pfam" id="PF01042">
    <property type="entry name" value="Ribonuc_L-PSP"/>
    <property type="match status" value="1"/>
</dbReference>
<dbReference type="PANTHER" id="PTHR11803">
    <property type="entry name" value="2-IMINOBUTANOATE/2-IMINOPROPANOATE DEAMINASE RIDA"/>
    <property type="match status" value="1"/>
</dbReference>
<gene>
    <name evidence="2" type="ORF">A2153_03095</name>
</gene>
<evidence type="ECO:0000256" key="1">
    <source>
        <dbReference type="ARBA" id="ARBA00010552"/>
    </source>
</evidence>
<dbReference type="InterPro" id="IPR006175">
    <property type="entry name" value="YjgF/YER057c/UK114"/>
</dbReference>
<dbReference type="NCBIfam" id="TIGR00004">
    <property type="entry name" value="Rid family detoxifying hydrolase"/>
    <property type="match status" value="1"/>
</dbReference>
<sequence length="140" mass="15380">MKKAILAKKGYQPIGPYSQGIISGNLVFVAGNIGIDPKTNAYAPGDIQAQTEQTLKNIEETLKAAGLTLRNILKTTVYLKDFNDFPKMNETYAKFFEKPYPARATVEVSRLPKDALIEIECIAYKDYSDRGESGCCGGCC</sequence>
<dbReference type="InterPro" id="IPR006056">
    <property type="entry name" value="RidA"/>
</dbReference>
<dbReference type="CDD" id="cd00448">
    <property type="entry name" value="YjgF_YER057c_UK114_family"/>
    <property type="match status" value="1"/>
</dbReference>
<dbReference type="GO" id="GO:0019239">
    <property type="term" value="F:deaminase activity"/>
    <property type="evidence" value="ECO:0007669"/>
    <property type="project" value="TreeGrafter"/>
</dbReference>
<evidence type="ECO:0000313" key="2">
    <source>
        <dbReference type="EMBL" id="OGG00736.1"/>
    </source>
</evidence>
<dbReference type="FunFam" id="3.30.1330.40:FF:000001">
    <property type="entry name" value="L-PSP family endoribonuclease"/>
    <property type="match status" value="1"/>
</dbReference>
<dbReference type="Proteomes" id="UP000177396">
    <property type="component" value="Unassembled WGS sequence"/>
</dbReference>
<organism evidence="2 3">
    <name type="scientific">Candidatus Gottesmanbacteria bacterium RBG_16_38_7b</name>
    <dbReference type="NCBI Taxonomy" id="1798372"/>
    <lineage>
        <taxon>Bacteria</taxon>
        <taxon>Candidatus Gottesmaniibacteriota</taxon>
    </lineage>
</organism>
<dbReference type="Gene3D" id="3.30.1330.40">
    <property type="entry name" value="RutC-like"/>
    <property type="match status" value="1"/>
</dbReference>